<dbReference type="Proteomes" id="UP000198762">
    <property type="component" value="Unassembled WGS sequence"/>
</dbReference>
<sequence>MNYLIRNAVAIHAEDNPTARDIRIQDGLITELGRGLAPTAEQPETIIDASGCVIWPGLVNTHHHLAQSIMKGVPAGLNQGLGEWLSSVPYRFWPKVTPELMYHAARLGLYELIRSGATTCADHHYLYHATTSPELEEAVWQAADELGIRLVLCRGSATETGSHEGMIEHRIEPETIDQVIDRLDATRKKHHQEGAGAMKKLVVAPTSLIHSSTPDGLRAQAHWAREHGLKMHSHLLEVAYDEVQAREKYHQGAIDYAEACDWLGPDVWYAHLVHTDAHAIERLAATGTGIAHCPTSNCRLGSGIAPVVAMEKAGVPISLAVDGSASAESGSMLQELNLAWLIHRAAHGPDVTTLEQVLDWGTRGGADLLGLQETGSLAVGKQADLVLYDIDQPRFAGVHSPLMAPLMCGEPVHVKHSFVQGRCVMEDGLVTGLDERELTRKVQEGVARMLADA</sequence>
<organism evidence="4 5">
    <name type="scientific">Marinobacter segnicrescens</name>
    <dbReference type="NCBI Taxonomy" id="430453"/>
    <lineage>
        <taxon>Bacteria</taxon>
        <taxon>Pseudomonadati</taxon>
        <taxon>Pseudomonadota</taxon>
        <taxon>Gammaproteobacteria</taxon>
        <taxon>Pseudomonadales</taxon>
        <taxon>Marinobacteraceae</taxon>
        <taxon>Marinobacter</taxon>
    </lineage>
</organism>
<dbReference type="SUPFAM" id="SSF51338">
    <property type="entry name" value="Composite domain of metallo-dependent hydrolases"/>
    <property type="match status" value="2"/>
</dbReference>
<dbReference type="InterPro" id="IPR050287">
    <property type="entry name" value="MTA/SAH_deaminase"/>
</dbReference>
<dbReference type="InterPro" id="IPR006680">
    <property type="entry name" value="Amidohydro-rel"/>
</dbReference>
<dbReference type="SUPFAM" id="SSF51556">
    <property type="entry name" value="Metallo-dependent hydrolases"/>
    <property type="match status" value="1"/>
</dbReference>
<evidence type="ECO:0000256" key="1">
    <source>
        <dbReference type="ARBA" id="ARBA00006745"/>
    </source>
</evidence>
<proteinExistence type="inferred from homology"/>
<dbReference type="EMBL" id="FOHZ01000004">
    <property type="protein sequence ID" value="SET08502.1"/>
    <property type="molecule type" value="Genomic_DNA"/>
</dbReference>
<protein>
    <submittedName>
        <fullName evidence="4">Cytosine/adenosine deaminase</fullName>
    </submittedName>
</protein>
<accession>A0A1I0BNB6</accession>
<reference evidence="5" key="1">
    <citation type="submission" date="2016-10" db="EMBL/GenBank/DDBJ databases">
        <authorList>
            <person name="Varghese N."/>
            <person name="Submissions S."/>
        </authorList>
    </citation>
    <scope>NUCLEOTIDE SEQUENCE [LARGE SCALE GENOMIC DNA]</scope>
    <source>
        <strain evidence="5">CGMCC 1.6489</strain>
    </source>
</reference>
<dbReference type="CDD" id="cd01298">
    <property type="entry name" value="ATZ_TRZ_like"/>
    <property type="match status" value="1"/>
</dbReference>
<gene>
    <name evidence="4" type="ORF">SAMN04487962_104101</name>
</gene>
<dbReference type="Gene3D" id="3.20.20.140">
    <property type="entry name" value="Metal-dependent hydrolases"/>
    <property type="match status" value="1"/>
</dbReference>
<dbReference type="PANTHER" id="PTHR43794">
    <property type="entry name" value="AMINOHYDROLASE SSNA-RELATED"/>
    <property type="match status" value="1"/>
</dbReference>
<dbReference type="OrthoDB" id="9807210at2"/>
<dbReference type="STRING" id="430453.SAMN04487962_104101"/>
<name>A0A1I0BNB6_9GAMM</name>
<dbReference type="Gene3D" id="2.30.40.10">
    <property type="entry name" value="Urease, subunit C, domain 1"/>
    <property type="match status" value="1"/>
</dbReference>
<dbReference type="InterPro" id="IPR032466">
    <property type="entry name" value="Metal_Hydrolase"/>
</dbReference>
<dbReference type="InterPro" id="IPR011059">
    <property type="entry name" value="Metal-dep_hydrolase_composite"/>
</dbReference>
<evidence type="ECO:0000313" key="5">
    <source>
        <dbReference type="Proteomes" id="UP000198762"/>
    </source>
</evidence>
<comment type="similarity">
    <text evidence="1">Belongs to the metallo-dependent hydrolases superfamily. ATZ/TRZ family.</text>
</comment>
<dbReference type="AlphaFoldDB" id="A0A1I0BNB6"/>
<dbReference type="Pfam" id="PF01979">
    <property type="entry name" value="Amidohydro_1"/>
    <property type="match status" value="1"/>
</dbReference>
<evidence type="ECO:0000313" key="4">
    <source>
        <dbReference type="EMBL" id="SET08502.1"/>
    </source>
</evidence>
<feature type="domain" description="Amidohydrolase-related" evidence="3">
    <location>
        <begin position="54"/>
        <end position="402"/>
    </location>
</feature>
<dbReference type="NCBIfam" id="NF009059">
    <property type="entry name" value="PRK12393.1"/>
    <property type="match status" value="1"/>
</dbReference>
<dbReference type="PANTHER" id="PTHR43794:SF11">
    <property type="entry name" value="AMIDOHYDROLASE-RELATED DOMAIN-CONTAINING PROTEIN"/>
    <property type="match status" value="1"/>
</dbReference>
<evidence type="ECO:0000256" key="2">
    <source>
        <dbReference type="ARBA" id="ARBA00022801"/>
    </source>
</evidence>
<keyword evidence="2" id="KW-0378">Hydrolase</keyword>
<dbReference type="RefSeq" id="WP_091849520.1">
    <property type="nucleotide sequence ID" value="NZ_FOHZ01000004.1"/>
</dbReference>
<evidence type="ECO:0000259" key="3">
    <source>
        <dbReference type="Pfam" id="PF01979"/>
    </source>
</evidence>
<dbReference type="GO" id="GO:0016810">
    <property type="term" value="F:hydrolase activity, acting on carbon-nitrogen (but not peptide) bonds"/>
    <property type="evidence" value="ECO:0007669"/>
    <property type="project" value="InterPro"/>
</dbReference>
<keyword evidence="5" id="KW-1185">Reference proteome</keyword>